<evidence type="ECO:0000313" key="3">
    <source>
        <dbReference type="Proteomes" id="UP000053477"/>
    </source>
</evidence>
<reference evidence="2 3" key="1">
    <citation type="submission" date="2015-04" db="EMBL/GenBank/DDBJ databases">
        <title>Complete genome sequence of Schizopora paradoxa KUC8140, a cosmopolitan wood degrader in East Asia.</title>
        <authorList>
            <consortium name="DOE Joint Genome Institute"/>
            <person name="Min B."/>
            <person name="Park H."/>
            <person name="Jang Y."/>
            <person name="Kim J.-J."/>
            <person name="Kim K.H."/>
            <person name="Pangilinan J."/>
            <person name="Lipzen A."/>
            <person name="Riley R."/>
            <person name="Grigoriev I.V."/>
            <person name="Spatafora J.W."/>
            <person name="Choi I.-G."/>
        </authorList>
    </citation>
    <scope>NUCLEOTIDE SEQUENCE [LARGE SCALE GENOMIC DNA]</scope>
    <source>
        <strain evidence="2 3">KUC8140</strain>
    </source>
</reference>
<dbReference type="PROSITE" id="PS50181">
    <property type="entry name" value="FBOX"/>
    <property type="match status" value="1"/>
</dbReference>
<dbReference type="InterPro" id="IPR001810">
    <property type="entry name" value="F-box_dom"/>
</dbReference>
<dbReference type="Pfam" id="PF12937">
    <property type="entry name" value="F-box-like"/>
    <property type="match status" value="1"/>
</dbReference>
<dbReference type="Proteomes" id="UP000053477">
    <property type="component" value="Unassembled WGS sequence"/>
</dbReference>
<dbReference type="EMBL" id="KQ086003">
    <property type="protein sequence ID" value="KLO11326.1"/>
    <property type="molecule type" value="Genomic_DNA"/>
</dbReference>
<feature type="domain" description="F-box" evidence="1">
    <location>
        <begin position="1"/>
        <end position="46"/>
    </location>
</feature>
<dbReference type="SUPFAM" id="SSF81383">
    <property type="entry name" value="F-box domain"/>
    <property type="match status" value="1"/>
</dbReference>
<accession>A0A0H2S2U7</accession>
<evidence type="ECO:0000313" key="2">
    <source>
        <dbReference type="EMBL" id="KLO11326.1"/>
    </source>
</evidence>
<dbReference type="OrthoDB" id="2786194at2759"/>
<dbReference type="InParanoid" id="A0A0H2S2U7"/>
<keyword evidence="3" id="KW-1185">Reference proteome</keyword>
<evidence type="ECO:0000259" key="1">
    <source>
        <dbReference type="PROSITE" id="PS50181"/>
    </source>
</evidence>
<proteinExistence type="predicted"/>
<organism evidence="2 3">
    <name type="scientific">Schizopora paradoxa</name>
    <dbReference type="NCBI Taxonomy" id="27342"/>
    <lineage>
        <taxon>Eukaryota</taxon>
        <taxon>Fungi</taxon>
        <taxon>Dikarya</taxon>
        <taxon>Basidiomycota</taxon>
        <taxon>Agaricomycotina</taxon>
        <taxon>Agaricomycetes</taxon>
        <taxon>Hymenochaetales</taxon>
        <taxon>Schizoporaceae</taxon>
        <taxon>Schizopora</taxon>
    </lineage>
</organism>
<name>A0A0H2S2U7_9AGAM</name>
<protein>
    <recommendedName>
        <fullName evidence="1">F-box domain-containing protein</fullName>
    </recommendedName>
</protein>
<dbReference type="Gene3D" id="1.20.1280.50">
    <property type="match status" value="1"/>
</dbReference>
<dbReference type="AlphaFoldDB" id="A0A0H2S2U7"/>
<dbReference type="InterPro" id="IPR036047">
    <property type="entry name" value="F-box-like_dom_sf"/>
</dbReference>
<gene>
    <name evidence="2" type="ORF">SCHPADRAFT_831280</name>
</gene>
<sequence length="169" mass="19110">MLLAIPWDICHRICSWLPLGSVVSLRQTCSQINQSVSDDKQLWLNLIARYVLCHSINLHPLRTKLEDASAKHVESWLRCAIYSQRVFSSELKPNIFRVKLNLHVTWLKIIRIRWCLVASSSPNESRLTIWNLDGTPSISKEYFISGPVVDGLVDDDGSQIIAALTIGAT</sequence>